<evidence type="ECO:0000313" key="2">
    <source>
        <dbReference type="EnsemblFungi" id="EJT75147"/>
    </source>
</evidence>
<dbReference type="GeneID" id="20345542"/>
<accession>J3NUX5</accession>
<reference evidence="2" key="5">
    <citation type="submission" date="2018-04" db="UniProtKB">
        <authorList>
            <consortium name="EnsemblFungi"/>
        </authorList>
    </citation>
    <scope>IDENTIFICATION</scope>
    <source>
        <strain evidence="2">R3-111a-1</strain>
    </source>
</reference>
<dbReference type="AlphaFoldDB" id="J3NUX5"/>
<protein>
    <submittedName>
        <fullName evidence="1 2">Uncharacterized protein</fullName>
    </submittedName>
</protein>
<dbReference type="EMBL" id="GL385397">
    <property type="protein sequence ID" value="EJT75147.1"/>
    <property type="molecule type" value="Genomic_DNA"/>
</dbReference>
<proteinExistence type="predicted"/>
<reference evidence="3" key="1">
    <citation type="submission" date="2010-07" db="EMBL/GenBank/DDBJ databases">
        <title>The genome sequence of Gaeumannomyces graminis var. tritici strain R3-111a-1.</title>
        <authorList>
            <consortium name="The Broad Institute Genome Sequencing Platform"/>
            <person name="Ma L.-J."/>
            <person name="Dead R."/>
            <person name="Young S."/>
            <person name="Zeng Q."/>
            <person name="Koehrsen M."/>
            <person name="Alvarado L."/>
            <person name="Berlin A."/>
            <person name="Chapman S.B."/>
            <person name="Chen Z."/>
            <person name="Freedman E."/>
            <person name="Gellesch M."/>
            <person name="Goldberg J."/>
            <person name="Griggs A."/>
            <person name="Gujja S."/>
            <person name="Heilman E.R."/>
            <person name="Heiman D."/>
            <person name="Hepburn T."/>
            <person name="Howarth C."/>
            <person name="Jen D."/>
            <person name="Larson L."/>
            <person name="Mehta T."/>
            <person name="Neiman D."/>
            <person name="Pearson M."/>
            <person name="Roberts A."/>
            <person name="Saif S."/>
            <person name="Shea T."/>
            <person name="Shenoy N."/>
            <person name="Sisk P."/>
            <person name="Stolte C."/>
            <person name="Sykes S."/>
            <person name="Walk T."/>
            <person name="White J."/>
            <person name="Yandava C."/>
            <person name="Haas B."/>
            <person name="Nusbaum C."/>
            <person name="Birren B."/>
        </authorList>
    </citation>
    <scope>NUCLEOTIDE SEQUENCE [LARGE SCALE GENOMIC DNA]</scope>
    <source>
        <strain evidence="3">R3-111a-1</strain>
    </source>
</reference>
<dbReference type="HOGENOM" id="CLU_3032479_0_0_1"/>
<sequence>MAAELMEISAWTRGGAPRPDVLRCGSRSRLTRQLGLVRNPGTRVLHLGLPSPNYS</sequence>
<dbReference type="RefSeq" id="XP_009221147.1">
    <property type="nucleotide sequence ID" value="XM_009222883.1"/>
</dbReference>
<gene>
    <name evidence="2" type="primary">20345542</name>
    <name evidence="1" type="ORF">GGTG_05084</name>
</gene>
<reference evidence="2" key="4">
    <citation type="journal article" date="2015" name="G3 (Bethesda)">
        <title>Genome sequences of three phytopathogenic species of the Magnaporthaceae family of fungi.</title>
        <authorList>
            <person name="Okagaki L.H."/>
            <person name="Nunes C.C."/>
            <person name="Sailsbery J."/>
            <person name="Clay B."/>
            <person name="Brown D."/>
            <person name="John T."/>
            <person name="Oh Y."/>
            <person name="Young N."/>
            <person name="Fitzgerald M."/>
            <person name="Haas B.J."/>
            <person name="Zeng Q."/>
            <person name="Young S."/>
            <person name="Adiconis X."/>
            <person name="Fan L."/>
            <person name="Levin J.Z."/>
            <person name="Mitchell T.K."/>
            <person name="Okubara P.A."/>
            <person name="Farman M.L."/>
            <person name="Kohn L.M."/>
            <person name="Birren B."/>
            <person name="Ma L.-J."/>
            <person name="Dean R.A."/>
        </authorList>
    </citation>
    <scope>NUCLEOTIDE SEQUENCE</scope>
    <source>
        <strain evidence="2">R3-111a-1</strain>
    </source>
</reference>
<evidence type="ECO:0000313" key="3">
    <source>
        <dbReference type="Proteomes" id="UP000006039"/>
    </source>
</evidence>
<dbReference type="EnsemblFungi" id="EJT75147">
    <property type="protein sequence ID" value="EJT75147"/>
    <property type="gene ID" value="GGTG_05084"/>
</dbReference>
<name>J3NUX5_GAET3</name>
<dbReference type="Proteomes" id="UP000006039">
    <property type="component" value="Unassembled WGS sequence"/>
</dbReference>
<organism evidence="1">
    <name type="scientific">Gaeumannomyces tritici (strain R3-111a-1)</name>
    <name type="common">Wheat and barley take-all root rot fungus</name>
    <name type="synonym">Gaeumannomyces graminis var. tritici</name>
    <dbReference type="NCBI Taxonomy" id="644352"/>
    <lineage>
        <taxon>Eukaryota</taxon>
        <taxon>Fungi</taxon>
        <taxon>Dikarya</taxon>
        <taxon>Ascomycota</taxon>
        <taxon>Pezizomycotina</taxon>
        <taxon>Sordariomycetes</taxon>
        <taxon>Sordariomycetidae</taxon>
        <taxon>Magnaporthales</taxon>
        <taxon>Magnaporthaceae</taxon>
        <taxon>Gaeumannomyces</taxon>
    </lineage>
</organism>
<reference evidence="1" key="3">
    <citation type="submission" date="2010-09" db="EMBL/GenBank/DDBJ databases">
        <title>Annotation of Gaeumannomyces graminis var. tritici R3-111a-1.</title>
        <authorList>
            <consortium name="The Broad Institute Genome Sequencing Platform"/>
            <person name="Ma L.-J."/>
            <person name="Dead R."/>
            <person name="Young S.K."/>
            <person name="Zeng Q."/>
            <person name="Gargeya S."/>
            <person name="Fitzgerald M."/>
            <person name="Haas B."/>
            <person name="Abouelleil A."/>
            <person name="Alvarado L."/>
            <person name="Arachchi H.M."/>
            <person name="Berlin A."/>
            <person name="Brown A."/>
            <person name="Chapman S.B."/>
            <person name="Chen Z."/>
            <person name="Dunbar C."/>
            <person name="Freedman E."/>
            <person name="Gearin G."/>
            <person name="Gellesch M."/>
            <person name="Goldberg J."/>
            <person name="Griggs A."/>
            <person name="Gujja S."/>
            <person name="Heiman D."/>
            <person name="Howarth C."/>
            <person name="Larson L."/>
            <person name="Lui A."/>
            <person name="MacDonald P.J.P."/>
            <person name="Mehta T."/>
            <person name="Montmayeur A."/>
            <person name="Murphy C."/>
            <person name="Neiman D."/>
            <person name="Pearson M."/>
            <person name="Priest M."/>
            <person name="Roberts A."/>
            <person name="Saif S."/>
            <person name="Shea T."/>
            <person name="Shenoy N."/>
            <person name="Sisk P."/>
            <person name="Stolte C."/>
            <person name="Sykes S."/>
            <person name="Yandava C."/>
            <person name="Wortman J."/>
            <person name="Nusbaum C."/>
            <person name="Birren B."/>
        </authorList>
    </citation>
    <scope>NUCLEOTIDE SEQUENCE</scope>
    <source>
        <strain evidence="1">R3-111a-1</strain>
    </source>
</reference>
<reference evidence="1" key="2">
    <citation type="submission" date="2010-07" db="EMBL/GenBank/DDBJ databases">
        <authorList>
            <consortium name="The Broad Institute Genome Sequencing Platform"/>
            <consortium name="Broad Institute Genome Sequencing Center for Infectious Disease"/>
            <person name="Ma L.-J."/>
            <person name="Dead R."/>
            <person name="Young S."/>
            <person name="Zeng Q."/>
            <person name="Koehrsen M."/>
            <person name="Alvarado L."/>
            <person name="Berlin A."/>
            <person name="Chapman S.B."/>
            <person name="Chen Z."/>
            <person name="Freedman E."/>
            <person name="Gellesch M."/>
            <person name="Goldberg J."/>
            <person name="Griggs A."/>
            <person name="Gujja S."/>
            <person name="Heilman E.R."/>
            <person name="Heiman D."/>
            <person name="Hepburn T."/>
            <person name="Howarth C."/>
            <person name="Jen D."/>
            <person name="Larson L."/>
            <person name="Mehta T."/>
            <person name="Neiman D."/>
            <person name="Pearson M."/>
            <person name="Roberts A."/>
            <person name="Saif S."/>
            <person name="Shea T."/>
            <person name="Shenoy N."/>
            <person name="Sisk P."/>
            <person name="Stolte C."/>
            <person name="Sykes S."/>
            <person name="Walk T."/>
            <person name="White J."/>
            <person name="Yandava C."/>
            <person name="Haas B."/>
            <person name="Nusbaum C."/>
            <person name="Birren B."/>
        </authorList>
    </citation>
    <scope>NUCLEOTIDE SEQUENCE</scope>
    <source>
        <strain evidence="1">R3-111a-1</strain>
    </source>
</reference>
<evidence type="ECO:0000313" key="1">
    <source>
        <dbReference type="EMBL" id="EJT75147.1"/>
    </source>
</evidence>
<dbReference type="VEuPathDB" id="FungiDB:GGTG_05084"/>
<keyword evidence="3" id="KW-1185">Reference proteome</keyword>